<dbReference type="Proteomes" id="UP000606935">
    <property type="component" value="Unassembled WGS sequence"/>
</dbReference>
<keyword evidence="2" id="KW-1185">Reference proteome</keyword>
<evidence type="ECO:0000313" key="2">
    <source>
        <dbReference type="Proteomes" id="UP000606935"/>
    </source>
</evidence>
<organism evidence="1 2">
    <name type="scientific">Bowmanella pacifica</name>
    <dbReference type="NCBI Taxonomy" id="502051"/>
    <lineage>
        <taxon>Bacteria</taxon>
        <taxon>Pseudomonadati</taxon>
        <taxon>Pseudomonadota</taxon>
        <taxon>Gammaproteobacteria</taxon>
        <taxon>Alteromonadales</taxon>
        <taxon>Alteromonadaceae</taxon>
        <taxon>Bowmanella</taxon>
    </lineage>
</organism>
<dbReference type="AlphaFoldDB" id="A0A918DIM5"/>
<evidence type="ECO:0000313" key="1">
    <source>
        <dbReference type="EMBL" id="GGO68215.1"/>
    </source>
</evidence>
<proteinExistence type="predicted"/>
<protein>
    <recommendedName>
        <fullName evidence="3">Type II toxin-antitoxin system HigB family toxin</fullName>
    </recommendedName>
</protein>
<evidence type="ECO:0008006" key="3">
    <source>
        <dbReference type="Google" id="ProtNLM"/>
    </source>
</evidence>
<comment type="caution">
    <text evidence="1">The sequence shown here is derived from an EMBL/GenBank/DDBJ whole genome shotgun (WGS) entry which is preliminary data.</text>
</comment>
<reference evidence="1" key="2">
    <citation type="submission" date="2020-09" db="EMBL/GenBank/DDBJ databases">
        <authorList>
            <person name="Sun Q."/>
            <person name="Zhou Y."/>
        </authorList>
    </citation>
    <scope>NUCLEOTIDE SEQUENCE</scope>
    <source>
        <strain evidence="1">CGMCC 1.7086</strain>
    </source>
</reference>
<reference evidence="1" key="1">
    <citation type="journal article" date="2014" name="Int. J. Syst. Evol. Microbiol.">
        <title>Complete genome sequence of Corynebacterium casei LMG S-19264T (=DSM 44701T), isolated from a smear-ripened cheese.</title>
        <authorList>
            <consortium name="US DOE Joint Genome Institute (JGI-PGF)"/>
            <person name="Walter F."/>
            <person name="Albersmeier A."/>
            <person name="Kalinowski J."/>
            <person name="Ruckert C."/>
        </authorList>
    </citation>
    <scope>NUCLEOTIDE SEQUENCE</scope>
    <source>
        <strain evidence="1">CGMCC 1.7086</strain>
    </source>
</reference>
<gene>
    <name evidence="1" type="ORF">GCM10010982_16610</name>
</gene>
<dbReference type="EMBL" id="BMLS01000002">
    <property type="protein sequence ID" value="GGO68215.1"/>
    <property type="molecule type" value="Genomic_DNA"/>
</dbReference>
<name>A0A918DIM5_9ALTE</name>
<accession>A0A918DIM5</accession>
<sequence>MRLIGIQRLFSLKGHDTVTDTWVSAWVNEVKTNTWLNAEHVVKSYPAVEQVGPSKFNFVVAQTGYTISLTLCFNRRVAIVSNVIRTYE</sequence>